<keyword evidence="4" id="KW-1133">Transmembrane helix</keyword>
<dbReference type="InterPro" id="IPR005467">
    <property type="entry name" value="His_kinase_dom"/>
</dbReference>
<dbReference type="Gene3D" id="1.10.287.130">
    <property type="match status" value="1"/>
</dbReference>
<reference evidence="6 7" key="1">
    <citation type="submission" date="2020-08" db="EMBL/GenBank/DDBJ databases">
        <title>Description of novel Flavobacterium F-408 isolate.</title>
        <authorList>
            <person name="Saticioglu I.B."/>
            <person name="Duman M."/>
            <person name="Altun S."/>
        </authorList>
    </citation>
    <scope>NUCLEOTIDE SEQUENCE [LARGE SCALE GENOMIC DNA]</scope>
    <source>
        <strain evidence="6 7">F-408</strain>
    </source>
</reference>
<feature type="domain" description="Histidine kinase" evidence="5">
    <location>
        <begin position="347"/>
        <end position="566"/>
    </location>
</feature>
<dbReference type="InterPro" id="IPR036097">
    <property type="entry name" value="HisK_dim/P_sf"/>
</dbReference>
<dbReference type="EC" id="2.7.13.3" evidence="2"/>
<accession>A0ABR7J1G2</accession>
<organism evidence="6 7">
    <name type="scientific">Flavobacterium bernardetii</name>
    <dbReference type="NCBI Taxonomy" id="2813823"/>
    <lineage>
        <taxon>Bacteria</taxon>
        <taxon>Pseudomonadati</taxon>
        <taxon>Bacteroidota</taxon>
        <taxon>Flavobacteriia</taxon>
        <taxon>Flavobacteriales</taxon>
        <taxon>Flavobacteriaceae</taxon>
        <taxon>Flavobacterium</taxon>
    </lineage>
</organism>
<keyword evidence="4" id="KW-0472">Membrane</keyword>
<proteinExistence type="predicted"/>
<dbReference type="SMART" id="SM00028">
    <property type="entry name" value="TPR"/>
    <property type="match status" value="3"/>
</dbReference>
<feature type="transmembrane region" description="Helical" evidence="4">
    <location>
        <begin position="298"/>
        <end position="318"/>
    </location>
</feature>
<dbReference type="PROSITE" id="PS50109">
    <property type="entry name" value="HIS_KIN"/>
    <property type="match status" value="1"/>
</dbReference>
<dbReference type="SUPFAM" id="SSF48452">
    <property type="entry name" value="TPR-like"/>
    <property type="match status" value="1"/>
</dbReference>
<evidence type="ECO:0000256" key="2">
    <source>
        <dbReference type="ARBA" id="ARBA00012438"/>
    </source>
</evidence>
<dbReference type="InterPro" id="IPR019734">
    <property type="entry name" value="TPR_rpt"/>
</dbReference>
<dbReference type="InterPro" id="IPR003594">
    <property type="entry name" value="HATPase_dom"/>
</dbReference>
<keyword evidence="7" id="KW-1185">Reference proteome</keyword>
<evidence type="ECO:0000256" key="3">
    <source>
        <dbReference type="ARBA" id="ARBA00022553"/>
    </source>
</evidence>
<dbReference type="RefSeq" id="WP_166125618.1">
    <property type="nucleotide sequence ID" value="NZ_JAANOQ010000002.1"/>
</dbReference>
<gene>
    <name evidence="6" type="ORF">H8R27_13355</name>
</gene>
<dbReference type="InterPro" id="IPR036890">
    <property type="entry name" value="HATPase_C_sf"/>
</dbReference>
<dbReference type="InterPro" id="IPR004358">
    <property type="entry name" value="Sig_transdc_His_kin-like_C"/>
</dbReference>
<comment type="caution">
    <text evidence="6">The sequence shown here is derived from an EMBL/GenBank/DDBJ whole genome shotgun (WGS) entry which is preliminary data.</text>
</comment>
<dbReference type="Proteomes" id="UP000605990">
    <property type="component" value="Unassembled WGS sequence"/>
</dbReference>
<evidence type="ECO:0000256" key="4">
    <source>
        <dbReference type="SAM" id="Phobius"/>
    </source>
</evidence>
<sequence>MLFSITHSLYSQKDNEKLFELEVQKKCKKFAQEVNFKKAQLYFIKKNWDSTLVYSMKQLSSNKTSLELSNYCHFFRGYSFKQKKMLNEAKKEFYTISKTFYFYKSIHNILGQISLEQSEFKKAISYFKEFENISETNHFDINKSFINHNLGVCYVQLRDFNKAEIYLLKSTKLQELEKDTIALVGAYGDIATMYYEQYKDNLAIPFFEKAYEFSKKVKRYDLKQIATKNMAVVEENRKNFEKAIVYRKEAEKWNDSLMDQNKIWAVAEVEKKFAIKQKQEEIHVLEVENRIKQTQRNGLFIIAILLLSIFGIGVYFYLQKIKKNKIILAQKENLDELNATKDKLFSIVSHDLRSSVNALKTSNTKLLNHLQTKNYEQLDVLLHKNNAIANSSYNLLDNLLNWSQQQTNQLFFQQESLHLFSIIQQIEYNYKPIVAEKNIELNINIDKSIFVFMDLDSFKIILRNMLDNAIKFTNEKGTISIYSEKPNSEFIPLIIEDTGIGMSNEVVEELLLESTKLSKKNNKEIIGTGLGIQLCKSMLLKNGGKLNIESKIGLGTKFILFLPKEVTNG</sequence>
<dbReference type="SUPFAM" id="SSF55874">
    <property type="entry name" value="ATPase domain of HSP90 chaperone/DNA topoisomerase II/histidine kinase"/>
    <property type="match status" value="1"/>
</dbReference>
<evidence type="ECO:0000256" key="1">
    <source>
        <dbReference type="ARBA" id="ARBA00000085"/>
    </source>
</evidence>
<dbReference type="PRINTS" id="PR00344">
    <property type="entry name" value="BCTRLSENSOR"/>
</dbReference>
<dbReference type="Gene3D" id="1.25.40.10">
    <property type="entry name" value="Tetratricopeptide repeat domain"/>
    <property type="match status" value="1"/>
</dbReference>
<dbReference type="EMBL" id="JACRUN010000008">
    <property type="protein sequence ID" value="MBC5835876.1"/>
    <property type="molecule type" value="Genomic_DNA"/>
</dbReference>
<dbReference type="SMART" id="SM00387">
    <property type="entry name" value="HATPase_c"/>
    <property type="match status" value="1"/>
</dbReference>
<dbReference type="GO" id="GO:0016301">
    <property type="term" value="F:kinase activity"/>
    <property type="evidence" value="ECO:0007669"/>
    <property type="project" value="UniProtKB-KW"/>
</dbReference>
<dbReference type="Pfam" id="PF13181">
    <property type="entry name" value="TPR_8"/>
    <property type="match status" value="1"/>
</dbReference>
<keyword evidence="6" id="KW-0808">Transferase</keyword>
<dbReference type="PANTHER" id="PTHR43547">
    <property type="entry name" value="TWO-COMPONENT HISTIDINE KINASE"/>
    <property type="match status" value="1"/>
</dbReference>
<comment type="catalytic activity">
    <reaction evidence="1">
        <text>ATP + protein L-histidine = ADP + protein N-phospho-L-histidine.</text>
        <dbReference type="EC" id="2.7.13.3"/>
    </reaction>
</comment>
<dbReference type="PANTHER" id="PTHR43547:SF2">
    <property type="entry name" value="HYBRID SIGNAL TRANSDUCTION HISTIDINE KINASE C"/>
    <property type="match status" value="1"/>
</dbReference>
<keyword evidence="4" id="KW-0812">Transmembrane</keyword>
<evidence type="ECO:0000313" key="6">
    <source>
        <dbReference type="EMBL" id="MBC5835876.1"/>
    </source>
</evidence>
<name>A0ABR7J1G2_9FLAO</name>
<keyword evidence="6" id="KW-0418">Kinase</keyword>
<dbReference type="Pfam" id="PF02518">
    <property type="entry name" value="HATPase_c"/>
    <property type="match status" value="1"/>
</dbReference>
<evidence type="ECO:0000259" key="5">
    <source>
        <dbReference type="PROSITE" id="PS50109"/>
    </source>
</evidence>
<dbReference type="Gene3D" id="3.30.565.10">
    <property type="entry name" value="Histidine kinase-like ATPase, C-terminal domain"/>
    <property type="match status" value="1"/>
</dbReference>
<dbReference type="SUPFAM" id="SSF47384">
    <property type="entry name" value="Homodimeric domain of signal transducing histidine kinase"/>
    <property type="match status" value="1"/>
</dbReference>
<protein>
    <recommendedName>
        <fullName evidence="2">histidine kinase</fullName>
        <ecNumber evidence="2">2.7.13.3</ecNumber>
    </recommendedName>
</protein>
<evidence type="ECO:0000313" key="7">
    <source>
        <dbReference type="Proteomes" id="UP000605990"/>
    </source>
</evidence>
<keyword evidence="3" id="KW-0597">Phosphoprotein</keyword>
<dbReference type="InterPro" id="IPR011990">
    <property type="entry name" value="TPR-like_helical_dom_sf"/>
</dbReference>